<protein>
    <submittedName>
        <fullName evidence="1">Phytanoyl-CoA dioxygenase</fullName>
    </submittedName>
</protein>
<dbReference type="GO" id="GO:0005506">
    <property type="term" value="F:iron ion binding"/>
    <property type="evidence" value="ECO:0007669"/>
    <property type="project" value="UniProtKB-ARBA"/>
</dbReference>
<dbReference type="EMBL" id="VDUY01000005">
    <property type="protein sequence ID" value="TXL64719.1"/>
    <property type="molecule type" value="Genomic_DNA"/>
</dbReference>
<dbReference type="PANTHER" id="PTHR20883:SF51">
    <property type="entry name" value="PHYTANOYL-COA HYDROXYLASE"/>
    <property type="match status" value="1"/>
</dbReference>
<dbReference type="OrthoDB" id="9791262at2"/>
<gene>
    <name evidence="1" type="ORF">FHP08_13325</name>
</gene>
<dbReference type="SUPFAM" id="SSF51197">
    <property type="entry name" value="Clavaminate synthase-like"/>
    <property type="match status" value="1"/>
</dbReference>
<keyword evidence="2" id="KW-1185">Reference proteome</keyword>
<comment type="caution">
    <text evidence="1">The sequence shown here is derived from an EMBL/GenBank/DDBJ whole genome shotgun (WGS) entry which is preliminary data.</text>
</comment>
<keyword evidence="1" id="KW-0560">Oxidoreductase</keyword>
<keyword evidence="1" id="KW-0223">Dioxygenase</keyword>
<dbReference type="Proteomes" id="UP000321548">
    <property type="component" value="Unassembled WGS sequence"/>
</dbReference>
<dbReference type="InterPro" id="IPR008775">
    <property type="entry name" value="Phytyl_CoA_dOase-like"/>
</dbReference>
<proteinExistence type="predicted"/>
<sequence length="273" mass="30608">MQLTAEQLDRYQRDGFVVLPGLFSPEEVAAMKAELARIQAIDTDHLVRERIGGVAKTIYRVHESDGPTASPVFHAAARSPRLLLPARQLLGDEALYVHHTKCNLKTAIDGSVWQWHQDYGTWRNDGVPGADPMSTALLMLDEPTEANGCLYFIPGSHKAGLVEPEFDDRTTSYKLWVVPKPRLIEIMARSPDPVPIVGKPGAVVFFHPLILHASGHNLSRFDRWQVYFVYNRVSNRPHEVPNPRPDYVRSTNWQALQVGSDELLAPPREAAHA</sequence>
<evidence type="ECO:0000313" key="2">
    <source>
        <dbReference type="Proteomes" id="UP000321548"/>
    </source>
</evidence>
<dbReference type="GO" id="GO:0016706">
    <property type="term" value="F:2-oxoglutarate-dependent dioxygenase activity"/>
    <property type="evidence" value="ECO:0007669"/>
    <property type="project" value="UniProtKB-ARBA"/>
</dbReference>
<name>A0A5C8NU86_9BURK</name>
<evidence type="ECO:0000313" key="1">
    <source>
        <dbReference type="EMBL" id="TXL64719.1"/>
    </source>
</evidence>
<dbReference type="PANTHER" id="PTHR20883">
    <property type="entry name" value="PHYTANOYL-COA DIOXYGENASE DOMAIN CONTAINING 1"/>
    <property type="match status" value="1"/>
</dbReference>
<reference evidence="1 2" key="1">
    <citation type="submission" date="2019-06" db="EMBL/GenBank/DDBJ databases">
        <title>Quisquiliibacterium sp. nov., isolated from a maize field.</title>
        <authorList>
            <person name="Lin S.-Y."/>
            <person name="Tsai C.-F."/>
            <person name="Young C.-C."/>
        </authorList>
    </citation>
    <scope>NUCLEOTIDE SEQUENCE [LARGE SCALE GENOMIC DNA]</scope>
    <source>
        <strain evidence="1 2">CC-CFT501</strain>
    </source>
</reference>
<dbReference type="AlphaFoldDB" id="A0A5C8NU86"/>
<dbReference type="RefSeq" id="WP_147704968.1">
    <property type="nucleotide sequence ID" value="NZ_VDUY01000005.1"/>
</dbReference>
<organism evidence="1 2">
    <name type="scientific">Zeimonas arvi</name>
    <dbReference type="NCBI Taxonomy" id="2498847"/>
    <lineage>
        <taxon>Bacteria</taxon>
        <taxon>Pseudomonadati</taxon>
        <taxon>Pseudomonadota</taxon>
        <taxon>Betaproteobacteria</taxon>
        <taxon>Burkholderiales</taxon>
        <taxon>Burkholderiaceae</taxon>
        <taxon>Zeimonas</taxon>
    </lineage>
</organism>
<dbReference type="Pfam" id="PF05721">
    <property type="entry name" value="PhyH"/>
    <property type="match status" value="1"/>
</dbReference>
<accession>A0A5C8NU86</accession>
<dbReference type="Gene3D" id="2.60.120.620">
    <property type="entry name" value="q2cbj1_9rhob like domain"/>
    <property type="match status" value="1"/>
</dbReference>